<reference evidence="1" key="1">
    <citation type="submission" date="2022-10" db="EMBL/GenBank/DDBJ databases">
        <title>Tapping the CABI collections for fungal endophytes: first genome assemblies for Collariella, Neodidymelliopsis, Ascochyta clinopodiicola, Didymella pomorum, Didymosphaeria variabile, Neocosmospora piperis and Neocucurbitaria cava.</title>
        <authorList>
            <person name="Hill R."/>
        </authorList>
    </citation>
    <scope>NUCLEOTIDE SEQUENCE</scope>
    <source>
        <strain evidence="1">IMI 356814</strain>
    </source>
</reference>
<dbReference type="EMBL" id="JAPEUY010000009">
    <property type="protein sequence ID" value="KAJ4369765.1"/>
    <property type="molecule type" value="Genomic_DNA"/>
</dbReference>
<keyword evidence="2" id="KW-1185">Reference proteome</keyword>
<gene>
    <name evidence="1" type="primary">DMXR10</name>
    <name evidence="1" type="ORF">N0V83_005529</name>
</gene>
<evidence type="ECO:0000313" key="1">
    <source>
        <dbReference type="EMBL" id="KAJ4369765.1"/>
    </source>
</evidence>
<keyword evidence="1" id="KW-0560">Oxidoreductase</keyword>
<accession>A0A9W8Y787</accession>
<dbReference type="Proteomes" id="UP001140560">
    <property type="component" value="Unassembled WGS sequence"/>
</dbReference>
<sequence length="93" mass="9839">MSSLNVYEVIHDVAKGKACIYATSHADTPFGDFKWTNECAAFITLSEDGTKVQKIEEMVDTAFFAEMAKQGAAFGAAQAAEKAKAAQGVEASA</sequence>
<dbReference type="GO" id="GO:0004497">
    <property type="term" value="F:monooxygenase activity"/>
    <property type="evidence" value="ECO:0007669"/>
    <property type="project" value="UniProtKB-KW"/>
</dbReference>
<dbReference type="AlphaFoldDB" id="A0A9W8Y787"/>
<protein>
    <submittedName>
        <fullName evidence="1">Monooxygenase dmxR10</fullName>
    </submittedName>
</protein>
<evidence type="ECO:0000313" key="2">
    <source>
        <dbReference type="Proteomes" id="UP001140560"/>
    </source>
</evidence>
<organism evidence="1 2">
    <name type="scientific">Neocucurbitaria cava</name>
    <dbReference type="NCBI Taxonomy" id="798079"/>
    <lineage>
        <taxon>Eukaryota</taxon>
        <taxon>Fungi</taxon>
        <taxon>Dikarya</taxon>
        <taxon>Ascomycota</taxon>
        <taxon>Pezizomycotina</taxon>
        <taxon>Dothideomycetes</taxon>
        <taxon>Pleosporomycetidae</taxon>
        <taxon>Pleosporales</taxon>
        <taxon>Pleosporineae</taxon>
        <taxon>Cucurbitariaceae</taxon>
        <taxon>Neocucurbitaria</taxon>
    </lineage>
</organism>
<keyword evidence="1" id="KW-0503">Monooxygenase</keyword>
<proteinExistence type="predicted"/>
<dbReference type="OrthoDB" id="3758478at2759"/>
<name>A0A9W8Y787_9PLEO</name>
<comment type="caution">
    <text evidence="1">The sequence shown here is derived from an EMBL/GenBank/DDBJ whole genome shotgun (WGS) entry which is preliminary data.</text>
</comment>